<dbReference type="HOGENOM" id="CLU_778561_0_0_1"/>
<keyword evidence="2" id="KW-0812">Transmembrane</keyword>
<evidence type="ECO:0000256" key="1">
    <source>
        <dbReference type="SAM" id="MobiDB-lite"/>
    </source>
</evidence>
<feature type="region of interest" description="Disordered" evidence="1">
    <location>
        <begin position="70"/>
        <end position="104"/>
    </location>
</feature>
<feature type="region of interest" description="Disordered" evidence="1">
    <location>
        <begin position="158"/>
        <end position="186"/>
    </location>
</feature>
<evidence type="ECO:0000313" key="3">
    <source>
        <dbReference type="EMBL" id="EPE24706.1"/>
    </source>
</evidence>
<dbReference type="RefSeq" id="XP_008088794.1">
    <property type="nucleotide sequence ID" value="XM_008090603.1"/>
</dbReference>
<organism evidence="3 4">
    <name type="scientific">Glarea lozoyensis (strain ATCC 20868 / MF5171)</name>
    <dbReference type="NCBI Taxonomy" id="1116229"/>
    <lineage>
        <taxon>Eukaryota</taxon>
        <taxon>Fungi</taxon>
        <taxon>Dikarya</taxon>
        <taxon>Ascomycota</taxon>
        <taxon>Pezizomycotina</taxon>
        <taxon>Leotiomycetes</taxon>
        <taxon>Helotiales</taxon>
        <taxon>Helotiaceae</taxon>
        <taxon>Glarea</taxon>
    </lineage>
</organism>
<dbReference type="GeneID" id="19467607"/>
<keyword evidence="4" id="KW-1185">Reference proteome</keyword>
<reference evidence="3 4" key="1">
    <citation type="journal article" date="2013" name="BMC Genomics">
        <title>Genomics-driven discovery of the pneumocandin biosynthetic gene cluster in the fungus Glarea lozoyensis.</title>
        <authorList>
            <person name="Chen L."/>
            <person name="Yue Q."/>
            <person name="Zhang X."/>
            <person name="Xiang M."/>
            <person name="Wang C."/>
            <person name="Li S."/>
            <person name="Che Y."/>
            <person name="Ortiz-Lopez F.J."/>
            <person name="Bills G.F."/>
            <person name="Liu X."/>
            <person name="An Z."/>
        </authorList>
    </citation>
    <scope>NUCLEOTIDE SEQUENCE [LARGE SCALE GENOMIC DNA]</scope>
    <source>
        <strain evidence="4">ATCC 20868 / MF5171</strain>
    </source>
</reference>
<feature type="transmembrane region" description="Helical" evidence="2">
    <location>
        <begin position="190"/>
        <end position="212"/>
    </location>
</feature>
<keyword evidence="2" id="KW-0472">Membrane</keyword>
<proteinExistence type="predicted"/>
<sequence length="356" mass="37864">MRAPVLAENRGGPDRIATLSCISPAVIFEGSCCTSLNPGDCQVMTTTGVLVSSMVPNSIITTATPVWAASPKSGEPTALPGQSTEENTKISRSFESARTRTQLSRGSITTVVPTNLITSIVTEDVTTQISITLPLPPSSITTITISPISTTSVLSTISTTTSPATSPTSSPTAAPAPLATPSTSTPPNKAAIAAGTTIAILSLLGLLIFFLIRRKRANPSKPLIPFLHPSPGYAQSRFKHGRKLPINIGSPTGVQTLNENNEWVPGIQPRLGSLKANSILQHPSLVDDDAVRLDWERDGGEYRDHVPRTLQPGWFSRPVSRVIVEEEGEGRDIPLKTVSEERAGVRSSYVAYSRPE</sequence>
<evidence type="ECO:0000256" key="2">
    <source>
        <dbReference type="SAM" id="Phobius"/>
    </source>
</evidence>
<keyword evidence="2" id="KW-1133">Transmembrane helix</keyword>
<protein>
    <submittedName>
        <fullName evidence="3">Uncharacterized protein</fullName>
    </submittedName>
</protein>
<dbReference type="AlphaFoldDB" id="S3CXZ9"/>
<evidence type="ECO:0000313" key="4">
    <source>
        <dbReference type="Proteomes" id="UP000016922"/>
    </source>
</evidence>
<dbReference type="EMBL" id="KE145373">
    <property type="protein sequence ID" value="EPE24706.1"/>
    <property type="molecule type" value="Genomic_DNA"/>
</dbReference>
<gene>
    <name evidence="3" type="ORF">GLAREA_08559</name>
</gene>
<accession>S3CXZ9</accession>
<feature type="compositionally biased region" description="Polar residues" evidence="1">
    <location>
        <begin position="80"/>
        <end position="104"/>
    </location>
</feature>
<dbReference type="Proteomes" id="UP000016922">
    <property type="component" value="Unassembled WGS sequence"/>
</dbReference>
<name>S3CXZ9_GLAL2</name>
<dbReference type="KEGG" id="glz:GLAREA_08559"/>